<dbReference type="EMBL" id="LITU01000029">
    <property type="protein sequence ID" value="KOY17933.1"/>
    <property type="molecule type" value="Genomic_DNA"/>
</dbReference>
<proteinExistence type="inferred from homology"/>
<dbReference type="PANTHER" id="PTHR31223">
    <property type="entry name" value="LOG FAMILY PROTEIN YJL055W"/>
    <property type="match status" value="1"/>
</dbReference>
<accession>A0A0M9BS65</accession>
<dbReference type="AlphaFoldDB" id="A0A0M9BS65"/>
<dbReference type="PANTHER" id="PTHR31223:SF70">
    <property type="entry name" value="LOG FAMILY PROTEIN YJL055W"/>
    <property type="match status" value="1"/>
</dbReference>
<dbReference type="SUPFAM" id="SSF102405">
    <property type="entry name" value="MCP/YpsA-like"/>
    <property type="match status" value="1"/>
</dbReference>
<dbReference type="NCBIfam" id="TIGR00730">
    <property type="entry name" value="Rossman fold protein, TIGR00730 family"/>
    <property type="match status" value="1"/>
</dbReference>
<dbReference type="GO" id="GO:0009691">
    <property type="term" value="P:cytokinin biosynthetic process"/>
    <property type="evidence" value="ECO:0007669"/>
    <property type="project" value="UniProtKB-UniRule"/>
</dbReference>
<organism evidence="3 4">
    <name type="scientific">Paenibacillus xylanivorans</name>
    <dbReference type="NCBI Taxonomy" id="1705561"/>
    <lineage>
        <taxon>Bacteria</taxon>
        <taxon>Bacillati</taxon>
        <taxon>Bacillota</taxon>
        <taxon>Bacilli</taxon>
        <taxon>Bacillales</taxon>
        <taxon>Paenibacillaceae</taxon>
        <taxon>Paenibacillus</taxon>
    </lineage>
</organism>
<name>A0A0M9BS65_9BACL</name>
<protein>
    <recommendedName>
        <fullName evidence="2">Cytokinin riboside 5'-monophosphate phosphoribohydrolase</fullName>
        <ecNumber evidence="2">3.2.2.n1</ecNumber>
    </recommendedName>
</protein>
<dbReference type="InterPro" id="IPR005269">
    <property type="entry name" value="LOG"/>
</dbReference>
<reference evidence="3 4" key="1">
    <citation type="submission" date="2015-08" db="EMBL/GenBank/DDBJ databases">
        <title>Draft genome sequence of cellulolytic and xylanolytic Paenibacillus sp. A59, isolated from a decaying forest soil from Patagonia, Argentina.</title>
        <authorList>
            <person name="Ghio S."/>
            <person name="Caceres A.M."/>
            <person name="Talia P."/>
            <person name="Grasso D."/>
            <person name="Campos E."/>
        </authorList>
    </citation>
    <scope>NUCLEOTIDE SEQUENCE [LARGE SCALE GENOMIC DNA]</scope>
    <source>
        <strain evidence="3 4">A59</strain>
    </source>
</reference>
<evidence type="ECO:0000313" key="4">
    <source>
        <dbReference type="Proteomes" id="UP000037688"/>
    </source>
</evidence>
<dbReference type="Gene3D" id="3.40.50.450">
    <property type="match status" value="1"/>
</dbReference>
<comment type="caution">
    <text evidence="3">The sequence shown here is derived from an EMBL/GenBank/DDBJ whole genome shotgun (WGS) entry which is preliminary data.</text>
</comment>
<dbReference type="Pfam" id="PF03641">
    <property type="entry name" value="Lysine_decarbox"/>
    <property type="match status" value="1"/>
</dbReference>
<keyword evidence="4" id="KW-1185">Reference proteome</keyword>
<dbReference type="EC" id="3.2.2.n1" evidence="2"/>
<dbReference type="GO" id="GO:0005829">
    <property type="term" value="C:cytosol"/>
    <property type="evidence" value="ECO:0007669"/>
    <property type="project" value="TreeGrafter"/>
</dbReference>
<dbReference type="PATRIC" id="fig|1705561.3.peg.77"/>
<evidence type="ECO:0000256" key="2">
    <source>
        <dbReference type="RuleBase" id="RU363015"/>
    </source>
</evidence>
<dbReference type="GO" id="GO:0016799">
    <property type="term" value="F:hydrolase activity, hydrolyzing N-glycosyl compounds"/>
    <property type="evidence" value="ECO:0007669"/>
    <property type="project" value="TreeGrafter"/>
</dbReference>
<dbReference type="OrthoDB" id="9801098at2"/>
<gene>
    <name evidence="3" type="ORF">AMS66_03030</name>
</gene>
<keyword evidence="2" id="KW-0203">Cytokinin biosynthesis</keyword>
<keyword evidence="2" id="KW-0378">Hydrolase</keyword>
<sequence length="188" mass="20840">MKRIAVYCGASKGNNAIYEKAAVQIGNWIVDQEHELVYGGGKAGLMGVLADTVIQRSGIVTGVIPTFLQARELAHDQLNKIIIVSNMHERKAKMIELADCYIALPGGPGTLEEITEVISWGRIGQHVNPCIFYNVNGFYDLIGQFYDKMVAEGFLTNADRQKILVTDSLDEINTFISAYTPPEIRQYN</sequence>
<evidence type="ECO:0000256" key="1">
    <source>
        <dbReference type="ARBA" id="ARBA00006763"/>
    </source>
</evidence>
<dbReference type="InterPro" id="IPR031100">
    <property type="entry name" value="LOG_fam"/>
</dbReference>
<comment type="similarity">
    <text evidence="1 2">Belongs to the LOG family.</text>
</comment>
<evidence type="ECO:0000313" key="3">
    <source>
        <dbReference type="EMBL" id="KOY17933.1"/>
    </source>
</evidence>
<dbReference type="Proteomes" id="UP000037688">
    <property type="component" value="Unassembled WGS sequence"/>
</dbReference>